<reference evidence="3 4" key="1">
    <citation type="submission" date="2018-05" db="EMBL/GenBank/DDBJ databases">
        <title>The Hungate 1000. A catalogue of reference genomes from the rumen microbiome.</title>
        <authorList>
            <person name="Kelly W."/>
        </authorList>
    </citation>
    <scope>NUCLEOTIDE SEQUENCE [LARGE SCALE GENOMIC DNA]</scope>
    <source>
        <strain evidence="3 4">SAb67</strain>
    </source>
</reference>
<dbReference type="AlphaFoldDB" id="A0A315XZA7"/>
<dbReference type="Gene3D" id="1.10.1330.10">
    <property type="entry name" value="Dockerin domain"/>
    <property type="match status" value="2"/>
</dbReference>
<gene>
    <name evidence="3" type="ORF">IE37_01727</name>
</gene>
<dbReference type="InterPro" id="IPR002105">
    <property type="entry name" value="Dockerin_1_rpt"/>
</dbReference>
<organism evidence="3 4">
    <name type="scientific">Ruminococcus flavefaciens</name>
    <dbReference type="NCBI Taxonomy" id="1265"/>
    <lineage>
        <taxon>Bacteria</taxon>
        <taxon>Bacillati</taxon>
        <taxon>Bacillota</taxon>
        <taxon>Clostridia</taxon>
        <taxon>Eubacteriales</taxon>
        <taxon>Oscillospiraceae</taxon>
        <taxon>Ruminococcus</taxon>
    </lineage>
</organism>
<evidence type="ECO:0000256" key="1">
    <source>
        <dbReference type="SAM" id="SignalP"/>
    </source>
</evidence>
<dbReference type="GO" id="GO:0004553">
    <property type="term" value="F:hydrolase activity, hydrolyzing O-glycosyl compounds"/>
    <property type="evidence" value="ECO:0007669"/>
    <property type="project" value="InterPro"/>
</dbReference>
<dbReference type="GO" id="GO:0000272">
    <property type="term" value="P:polysaccharide catabolic process"/>
    <property type="evidence" value="ECO:0007669"/>
    <property type="project" value="InterPro"/>
</dbReference>
<name>A0A315XZA7_RUMFL</name>
<dbReference type="RefSeq" id="WP_109726498.1">
    <property type="nucleotide sequence ID" value="NZ_QGDI01000006.1"/>
</dbReference>
<dbReference type="InterPro" id="IPR036439">
    <property type="entry name" value="Dockerin_dom_sf"/>
</dbReference>
<evidence type="ECO:0000313" key="4">
    <source>
        <dbReference type="Proteomes" id="UP000245720"/>
    </source>
</evidence>
<protein>
    <recommendedName>
        <fullName evidence="2">Dockerin domain-containing protein</fullName>
    </recommendedName>
</protein>
<dbReference type="InterPro" id="IPR016134">
    <property type="entry name" value="Dockerin_dom"/>
</dbReference>
<feature type="signal peptide" evidence="1">
    <location>
        <begin position="1"/>
        <end position="27"/>
    </location>
</feature>
<sequence length="399" mass="43809">MKFRKTTVAAVIAAAAICLTTAAPVSAATVTTLPSAVQVTAEEDIPFLTTEEAEKYFRQQVKAHTEHIELVITDYEGEDYQDIEDRLNNALLEFTGDPTEGAYLALQSNKNDGTIYQVVEGIYCDYHLEYLTTTEQEAEVTAEMAKLRETDGFRKAADSSVYDKLLWAYDYLIDQMVLDSDLIDDSLSSAYSALIGRKANEAGQIHLLIRLMEELGVEPMIYMSNFNSLTDEEVDVHYLCMAKIDGTYYFLDPIWDKKMGGNAHRFFLRGYSDLDSESDGSEEFTHVHIFSILGIKPEDAFADSEISASAYPAPEVSYALGDVTGDGAVNSIDASNVLAEYARLSSESGKGVFTAAQNAAGDVDKSGQIDAVDASKILSYYAYLSTTKEPMGITEFLGA</sequence>
<dbReference type="OrthoDB" id="1817140at2"/>
<dbReference type="Proteomes" id="UP000245720">
    <property type="component" value="Unassembled WGS sequence"/>
</dbReference>
<feature type="domain" description="Dockerin" evidence="2">
    <location>
        <begin position="316"/>
        <end position="391"/>
    </location>
</feature>
<dbReference type="EMBL" id="QGDI01000006">
    <property type="protein sequence ID" value="PWJ12644.1"/>
    <property type="molecule type" value="Genomic_DNA"/>
</dbReference>
<feature type="chain" id="PRO_5016458406" description="Dockerin domain-containing protein" evidence="1">
    <location>
        <begin position="28"/>
        <end position="399"/>
    </location>
</feature>
<dbReference type="Pfam" id="PF00404">
    <property type="entry name" value="Dockerin_1"/>
    <property type="match status" value="1"/>
</dbReference>
<evidence type="ECO:0000313" key="3">
    <source>
        <dbReference type="EMBL" id="PWJ12644.1"/>
    </source>
</evidence>
<accession>A0A315XZA7</accession>
<proteinExistence type="predicted"/>
<comment type="caution">
    <text evidence="3">The sequence shown here is derived from an EMBL/GenBank/DDBJ whole genome shotgun (WGS) entry which is preliminary data.</text>
</comment>
<dbReference type="SUPFAM" id="SSF63446">
    <property type="entry name" value="Type I dockerin domain"/>
    <property type="match status" value="1"/>
</dbReference>
<evidence type="ECO:0000259" key="2">
    <source>
        <dbReference type="PROSITE" id="PS51766"/>
    </source>
</evidence>
<dbReference type="PROSITE" id="PS51766">
    <property type="entry name" value="DOCKERIN"/>
    <property type="match status" value="1"/>
</dbReference>
<keyword evidence="1" id="KW-0732">Signal</keyword>